<dbReference type="PANTHER" id="PTHR12241:SF118">
    <property type="entry name" value="TUBULIN POLYGLUTAMYLASE TTLL2-RELATED"/>
    <property type="match status" value="1"/>
</dbReference>
<evidence type="ECO:0000256" key="4">
    <source>
        <dbReference type="SAM" id="MobiDB-lite"/>
    </source>
</evidence>
<reference evidence="5 6" key="1">
    <citation type="submission" date="2017-12" db="EMBL/GenBank/DDBJ databases">
        <title>Sequencing, de novo assembly and annotation of complete genome of a new Thraustochytrid species, strain FCC1311.</title>
        <authorList>
            <person name="Sedici K."/>
            <person name="Godart F."/>
            <person name="Aiese Cigliano R."/>
            <person name="Sanseverino W."/>
            <person name="Barakat M."/>
            <person name="Ortet P."/>
            <person name="Marechal E."/>
            <person name="Cagnac O."/>
            <person name="Amato A."/>
        </authorList>
    </citation>
    <scope>NUCLEOTIDE SEQUENCE [LARGE SCALE GENOMIC DNA]</scope>
</reference>
<evidence type="ECO:0000256" key="1">
    <source>
        <dbReference type="ARBA" id="ARBA00022598"/>
    </source>
</evidence>
<keyword evidence="2" id="KW-0547">Nucleotide-binding</keyword>
<organism evidence="5 6">
    <name type="scientific">Hondaea fermentalgiana</name>
    <dbReference type="NCBI Taxonomy" id="2315210"/>
    <lineage>
        <taxon>Eukaryota</taxon>
        <taxon>Sar</taxon>
        <taxon>Stramenopiles</taxon>
        <taxon>Bigyra</taxon>
        <taxon>Labyrinthulomycetes</taxon>
        <taxon>Thraustochytrida</taxon>
        <taxon>Thraustochytriidae</taxon>
        <taxon>Hondaea</taxon>
    </lineage>
</organism>
<dbReference type="InParanoid" id="A0A2R5GLS3"/>
<evidence type="ECO:0000313" key="6">
    <source>
        <dbReference type="Proteomes" id="UP000241890"/>
    </source>
</evidence>
<sequence length="563" mass="62460">MTDGVLRVCESCPLPVRQEALSRGWRVIGPGSTEDEVSGCPVSQPASERRRKTRRGRIGVAENPPAGSRVFELYWRNSRFTKSEFKTGHDRAGRMNHFPHTKCLTKKDLLIHAMRKMRAVHGKIYDFLPMSFILPSEYTKFVHAYAAEDDDQVCASAKKSIEGHSGDKSAGRAVWICKPSDLSRGRKIFLIKDLSDLHYDQQYVVQRYVPNPLTIGGYKVDLRVYILVTSMQPLRVHIFRNGLARFGTVKYDDKMQDIDNLFSHLTNSSINKLSNTFDHDKEVIGSGSKWDFGALREWFKSNQLGEAAFATLWARICDISLCTILTALPSKPVSSSCFELFGFDILVDAALRPWLLEVNCAPALSIDGSTDRRVKEPLIRAVYDLVQQQQPVVKTNRRRGLRAIAPKNSKLRPASGKTRICPLPNAGLPPRPATAVAGQKQKGPCAGASAGAATTMTREGQQGASGDDSGTENFRAMAASTEAGQHDDNDYKDDDDDLSRFDCIFPFDETTAQAALLMATCQGQASQRKLAEAIRIIVQEIRKRRRGAMQAECAVSTEVTASR</sequence>
<protein>
    <submittedName>
        <fullName evidence="5">Tubulin polyglutamylase TTLL5</fullName>
    </submittedName>
</protein>
<dbReference type="Gene3D" id="3.30.470.20">
    <property type="entry name" value="ATP-grasp fold, B domain"/>
    <property type="match status" value="1"/>
</dbReference>
<dbReference type="AlphaFoldDB" id="A0A2R5GLS3"/>
<feature type="region of interest" description="Disordered" evidence="4">
    <location>
        <begin position="32"/>
        <end position="62"/>
    </location>
</feature>
<gene>
    <name evidence="5" type="ORF">FCC1311_080522</name>
</gene>
<dbReference type="OrthoDB" id="202825at2759"/>
<dbReference type="GO" id="GO:0005524">
    <property type="term" value="F:ATP binding"/>
    <property type="evidence" value="ECO:0007669"/>
    <property type="project" value="UniProtKB-KW"/>
</dbReference>
<proteinExistence type="predicted"/>
<name>A0A2R5GLS3_9STRA</name>
<keyword evidence="1" id="KW-0436">Ligase</keyword>
<keyword evidence="6" id="KW-1185">Reference proteome</keyword>
<comment type="caution">
    <text evidence="5">The sequence shown here is derived from an EMBL/GenBank/DDBJ whole genome shotgun (WGS) entry which is preliminary data.</text>
</comment>
<evidence type="ECO:0000256" key="2">
    <source>
        <dbReference type="ARBA" id="ARBA00022741"/>
    </source>
</evidence>
<dbReference type="Pfam" id="PF03133">
    <property type="entry name" value="TTL"/>
    <property type="match status" value="1"/>
</dbReference>
<keyword evidence="3" id="KW-0067">ATP-binding</keyword>
<evidence type="ECO:0000313" key="5">
    <source>
        <dbReference type="EMBL" id="GBG31827.1"/>
    </source>
</evidence>
<dbReference type="GO" id="GO:0070740">
    <property type="term" value="F:tubulin-glutamic acid ligase activity"/>
    <property type="evidence" value="ECO:0007669"/>
    <property type="project" value="TreeGrafter"/>
</dbReference>
<dbReference type="PANTHER" id="PTHR12241">
    <property type="entry name" value="TUBULIN POLYGLUTAMYLASE"/>
    <property type="match status" value="1"/>
</dbReference>
<dbReference type="Proteomes" id="UP000241890">
    <property type="component" value="Unassembled WGS sequence"/>
</dbReference>
<dbReference type="EMBL" id="BEYU01000107">
    <property type="protein sequence ID" value="GBG31827.1"/>
    <property type="molecule type" value="Genomic_DNA"/>
</dbReference>
<dbReference type="GO" id="GO:0000226">
    <property type="term" value="P:microtubule cytoskeleton organization"/>
    <property type="evidence" value="ECO:0007669"/>
    <property type="project" value="TreeGrafter"/>
</dbReference>
<dbReference type="GO" id="GO:0036064">
    <property type="term" value="C:ciliary basal body"/>
    <property type="evidence" value="ECO:0007669"/>
    <property type="project" value="TreeGrafter"/>
</dbReference>
<evidence type="ECO:0000256" key="3">
    <source>
        <dbReference type="ARBA" id="ARBA00022840"/>
    </source>
</evidence>
<feature type="region of interest" description="Disordered" evidence="4">
    <location>
        <begin position="403"/>
        <end position="472"/>
    </location>
</feature>
<feature type="compositionally biased region" description="Low complexity" evidence="4">
    <location>
        <begin position="446"/>
        <end position="455"/>
    </location>
</feature>
<accession>A0A2R5GLS3</accession>
<dbReference type="GO" id="GO:0015631">
    <property type="term" value="F:tubulin binding"/>
    <property type="evidence" value="ECO:0007669"/>
    <property type="project" value="TreeGrafter"/>
</dbReference>
<dbReference type="SUPFAM" id="SSF56059">
    <property type="entry name" value="Glutathione synthetase ATP-binding domain-like"/>
    <property type="match status" value="1"/>
</dbReference>
<dbReference type="InterPro" id="IPR004344">
    <property type="entry name" value="TTL/TTLL_fam"/>
</dbReference>
<dbReference type="PROSITE" id="PS51221">
    <property type="entry name" value="TTL"/>
    <property type="match status" value="1"/>
</dbReference>